<evidence type="ECO:0000259" key="3">
    <source>
        <dbReference type="PROSITE" id="PS50887"/>
    </source>
</evidence>
<gene>
    <name evidence="4" type="ORF">ACFVKH_15065</name>
</gene>
<dbReference type="EMBL" id="JBHZOL010000088">
    <property type="protein sequence ID" value="MFE4107612.1"/>
    <property type="molecule type" value="Genomic_DNA"/>
</dbReference>
<dbReference type="SMART" id="SM00448">
    <property type="entry name" value="REC"/>
    <property type="match status" value="1"/>
</dbReference>
<evidence type="ECO:0000259" key="2">
    <source>
        <dbReference type="PROSITE" id="PS50110"/>
    </source>
</evidence>
<organism evidence="4 5">
    <name type="scientific">Almyronema epifaneia S1</name>
    <dbReference type="NCBI Taxonomy" id="2991925"/>
    <lineage>
        <taxon>Bacteria</taxon>
        <taxon>Bacillati</taxon>
        <taxon>Cyanobacteriota</taxon>
        <taxon>Cyanophyceae</taxon>
        <taxon>Nodosilineales</taxon>
        <taxon>Nodosilineaceae</taxon>
        <taxon>Almyronema</taxon>
        <taxon>Almyronema epifaneia</taxon>
    </lineage>
</organism>
<dbReference type="InterPro" id="IPR043128">
    <property type="entry name" value="Rev_trsase/Diguanyl_cyclase"/>
</dbReference>
<dbReference type="InterPro" id="IPR011006">
    <property type="entry name" value="CheY-like_superfamily"/>
</dbReference>
<proteinExistence type="predicted"/>
<dbReference type="Pfam" id="PF00072">
    <property type="entry name" value="Response_reg"/>
    <property type="match status" value="1"/>
</dbReference>
<dbReference type="PANTHER" id="PTHR45138">
    <property type="entry name" value="REGULATORY COMPONENTS OF SENSORY TRANSDUCTION SYSTEM"/>
    <property type="match status" value="1"/>
</dbReference>
<comment type="caution">
    <text evidence="4">The sequence shown here is derived from an EMBL/GenBank/DDBJ whole genome shotgun (WGS) entry which is preliminary data.</text>
</comment>
<keyword evidence="1" id="KW-0597">Phosphoprotein</keyword>
<keyword evidence="5" id="KW-1185">Reference proteome</keyword>
<dbReference type="CDD" id="cd01949">
    <property type="entry name" value="GGDEF"/>
    <property type="match status" value="1"/>
</dbReference>
<evidence type="ECO:0000313" key="5">
    <source>
        <dbReference type="Proteomes" id="UP001600165"/>
    </source>
</evidence>
<feature type="domain" description="Response regulatory" evidence="2">
    <location>
        <begin position="10"/>
        <end position="126"/>
    </location>
</feature>
<dbReference type="SUPFAM" id="SSF55073">
    <property type="entry name" value="Nucleotide cyclase"/>
    <property type="match status" value="1"/>
</dbReference>
<dbReference type="InterPro" id="IPR029787">
    <property type="entry name" value="Nucleotide_cyclase"/>
</dbReference>
<dbReference type="EC" id="2.7.7.65" evidence="4"/>
<dbReference type="InterPro" id="IPR001789">
    <property type="entry name" value="Sig_transdc_resp-reg_receiver"/>
</dbReference>
<dbReference type="Pfam" id="PF00990">
    <property type="entry name" value="GGDEF"/>
    <property type="match status" value="1"/>
</dbReference>
<feature type="modified residue" description="4-aspartylphosphate" evidence="1">
    <location>
        <position position="59"/>
    </location>
</feature>
<dbReference type="SMART" id="SM00267">
    <property type="entry name" value="GGDEF"/>
    <property type="match status" value="1"/>
</dbReference>
<evidence type="ECO:0000256" key="1">
    <source>
        <dbReference type="PROSITE-ProRule" id="PRU00169"/>
    </source>
</evidence>
<evidence type="ECO:0000313" key="4">
    <source>
        <dbReference type="EMBL" id="MFE4107612.1"/>
    </source>
</evidence>
<dbReference type="PROSITE" id="PS50110">
    <property type="entry name" value="RESPONSE_REGULATORY"/>
    <property type="match status" value="1"/>
</dbReference>
<feature type="domain" description="GGDEF" evidence="3">
    <location>
        <begin position="176"/>
        <end position="310"/>
    </location>
</feature>
<dbReference type="PANTHER" id="PTHR45138:SF9">
    <property type="entry name" value="DIGUANYLATE CYCLASE DGCM-RELATED"/>
    <property type="match status" value="1"/>
</dbReference>
<sequence length="315" mass="34694">MTSFHPENFSILIVDDVVDNLEVISIMLTEQGYYTLKAPSGQQALVEARNALPDLILLDLMMPDMNGLEACRILKADAQTADIPIIFVTASDERDHLLQAFELGAVDYITKPFDCFELLVRIKTHLELKQVRDELKQALAVVEKLAATDELTGVANRRYLLEIATKEFERAKRYGRSLAIVMLDIDHFKLVNDNYGHQVGDRVLQQMAAVAAETLRKGDTLGRIGGEEFIALLPETAPSEAEEVAERLRQKIANLAIAISPEHNLQITVSLGLSVHLAGDVTIDAIITRADAALYVAKAQGRNQVVSLVGNEIAP</sequence>
<reference evidence="4 5" key="1">
    <citation type="submission" date="2024-10" db="EMBL/GenBank/DDBJ databases">
        <authorList>
            <person name="Ratan Roy A."/>
            <person name="Morales Sandoval P.H."/>
            <person name="De Los Santos Villalobos S."/>
            <person name="Chakraborty S."/>
            <person name="Mukherjee J."/>
        </authorList>
    </citation>
    <scope>NUCLEOTIDE SEQUENCE [LARGE SCALE GENOMIC DNA]</scope>
    <source>
        <strain evidence="4 5">S1</strain>
    </source>
</reference>
<keyword evidence="4" id="KW-0808">Transferase</keyword>
<dbReference type="Proteomes" id="UP001600165">
    <property type="component" value="Unassembled WGS sequence"/>
</dbReference>
<dbReference type="InterPro" id="IPR050469">
    <property type="entry name" value="Diguanylate_Cyclase"/>
</dbReference>
<dbReference type="PROSITE" id="PS50887">
    <property type="entry name" value="GGDEF"/>
    <property type="match status" value="1"/>
</dbReference>
<dbReference type="InterPro" id="IPR000160">
    <property type="entry name" value="GGDEF_dom"/>
</dbReference>
<dbReference type="CDD" id="cd19920">
    <property type="entry name" value="REC_PA4781-like"/>
    <property type="match status" value="1"/>
</dbReference>
<dbReference type="SUPFAM" id="SSF52172">
    <property type="entry name" value="CheY-like"/>
    <property type="match status" value="1"/>
</dbReference>
<dbReference type="Gene3D" id="3.30.70.270">
    <property type="match status" value="1"/>
</dbReference>
<dbReference type="RefSeq" id="WP_377966494.1">
    <property type="nucleotide sequence ID" value="NZ_JBHZOL010000088.1"/>
</dbReference>
<dbReference type="NCBIfam" id="TIGR00254">
    <property type="entry name" value="GGDEF"/>
    <property type="match status" value="1"/>
</dbReference>
<dbReference type="Gene3D" id="3.40.50.2300">
    <property type="match status" value="1"/>
</dbReference>
<keyword evidence="4" id="KW-0548">Nucleotidyltransferase</keyword>
<name>A0ABW6IHC3_9CYAN</name>
<dbReference type="GO" id="GO:0052621">
    <property type="term" value="F:diguanylate cyclase activity"/>
    <property type="evidence" value="ECO:0007669"/>
    <property type="project" value="UniProtKB-EC"/>
</dbReference>
<accession>A0ABW6IHC3</accession>
<protein>
    <submittedName>
        <fullName evidence="4">Diguanylate cyclase</fullName>
        <ecNumber evidence="4">2.7.7.65</ecNumber>
    </submittedName>
</protein>